<dbReference type="SMART" id="SM00470">
    <property type="entry name" value="ParB"/>
    <property type="match status" value="1"/>
</dbReference>
<dbReference type="InterPro" id="IPR003115">
    <property type="entry name" value="ParB_N"/>
</dbReference>
<dbReference type="KEGG" id="nfl:COO91_02016"/>
<dbReference type="Gene3D" id="3.90.1530.10">
    <property type="entry name" value="Conserved hypothetical protein from pyrococcus furiosus pfu- 392566-001, ParB domain"/>
    <property type="match status" value="1"/>
</dbReference>
<reference evidence="2 3" key="1">
    <citation type="submission" date="2017-11" db="EMBL/GenBank/DDBJ databases">
        <title>Complete genome of a free-living desiccation-tolerant cyanobacterium and its photosynthetic adaptation to extreme terrestrial habitat.</title>
        <authorList>
            <person name="Shang J."/>
        </authorList>
    </citation>
    <scope>NUCLEOTIDE SEQUENCE [LARGE SCALE GENOMIC DNA]</scope>
    <source>
        <strain evidence="2 3">CCNUN1</strain>
    </source>
</reference>
<dbReference type="OrthoDB" id="9773571at2"/>
<feature type="domain" description="ParB-like N-terminal" evidence="1">
    <location>
        <begin position="4"/>
        <end position="87"/>
    </location>
</feature>
<dbReference type="Pfam" id="PF02195">
    <property type="entry name" value="ParB_N"/>
    <property type="match status" value="1"/>
</dbReference>
<dbReference type="RefSeq" id="WP_100898125.1">
    <property type="nucleotide sequence ID" value="NZ_CAWNNC010000001.1"/>
</dbReference>
<gene>
    <name evidence="2" type="ORF">COO91_02016</name>
</gene>
<keyword evidence="2" id="KW-0489">Methyltransferase</keyword>
<dbReference type="AlphaFoldDB" id="A0A2K8SMQ5"/>
<keyword evidence="2" id="KW-0808">Transferase</keyword>
<dbReference type="SUPFAM" id="SSF110849">
    <property type="entry name" value="ParB/Sulfiredoxin"/>
    <property type="match status" value="1"/>
</dbReference>
<keyword evidence="3" id="KW-1185">Reference proteome</keyword>
<organism evidence="2 3">
    <name type="scientific">Nostoc flagelliforme CCNUN1</name>
    <dbReference type="NCBI Taxonomy" id="2038116"/>
    <lineage>
        <taxon>Bacteria</taxon>
        <taxon>Bacillati</taxon>
        <taxon>Cyanobacteriota</taxon>
        <taxon>Cyanophyceae</taxon>
        <taxon>Nostocales</taxon>
        <taxon>Nostocaceae</taxon>
        <taxon>Nostoc</taxon>
    </lineage>
</organism>
<dbReference type="GO" id="GO:0008168">
    <property type="term" value="F:methyltransferase activity"/>
    <property type="evidence" value="ECO:0007669"/>
    <property type="project" value="UniProtKB-KW"/>
</dbReference>
<sequence length="209" mass="23207">MEIVKVPVEQLVLDPDNARKGDVTSILDSLREFGQHRALVVQRSTNRVVVGNHTLKAAKMLGWTEVDVYFVDDDDTKAIRRGIADNATGDLATWDLDQLGMLVAQVGDDIPGLDTSLLKSAELGTEDLLDEEEEPAYPIVAQLSESYHCAIIFATNDIDWAFLCTALQLNREKSYKNTHIGQSHVLGAEQFGVLWRQRGGEREPQNTDS</sequence>
<dbReference type="InterPro" id="IPR036086">
    <property type="entry name" value="ParB/Sulfiredoxin_sf"/>
</dbReference>
<dbReference type="Proteomes" id="UP000232003">
    <property type="component" value="Chromosome"/>
</dbReference>
<evidence type="ECO:0000313" key="3">
    <source>
        <dbReference type="Proteomes" id="UP000232003"/>
    </source>
</evidence>
<name>A0A2K8SMQ5_9NOSO</name>
<protein>
    <submittedName>
        <fullName evidence="2">DNA modification methylase</fullName>
    </submittedName>
</protein>
<dbReference type="GO" id="GO:0032259">
    <property type="term" value="P:methylation"/>
    <property type="evidence" value="ECO:0007669"/>
    <property type="project" value="UniProtKB-KW"/>
</dbReference>
<accession>A0A2K8SMQ5</accession>
<evidence type="ECO:0000313" key="2">
    <source>
        <dbReference type="EMBL" id="AUB36115.1"/>
    </source>
</evidence>
<proteinExistence type="predicted"/>
<dbReference type="EMBL" id="CP024785">
    <property type="protein sequence ID" value="AUB36115.1"/>
    <property type="molecule type" value="Genomic_DNA"/>
</dbReference>
<evidence type="ECO:0000259" key="1">
    <source>
        <dbReference type="SMART" id="SM00470"/>
    </source>
</evidence>